<dbReference type="STRING" id="158787.BSCA_0460"/>
<sequence length="437" mass="48513">MKKIIKTMAAATAMALSLSALAACGSSSADADKGHVYFLSMKVEQADQIRELADDFTAETGIQVDVATASSDTYEQTLKSELAKSEAPTVFDVDNNDFLNWTDYYADMSDTGIYKDLQNQDYAMKNGDEIGAVPYVMERYGIIYNKALLNKYFDADWSSVKSVDKIDNFDTLKTVADEIQAHKDDLGVKGAFTSAGFDTSSIKRFGDQLAHVPVYYEYRDQGVTELPATISDTYIPNFKKIFDLYITDSTTPASQLSSATMDDANSEFALGEAVFLQNGTWGYSQIKDQNVPDEDMGVLPIYIGTEGEEKAGLTVSFLYFAMNKNASEKDQKATREFLDYILNNDDARELVTTEMGFETPFKSYAENGYKTTNPIHRANDAYAEKGDYDIVIYPLPSSQWVMTLGNAMLEYAQGTGSWDTVKSAFVDGWASEYQTTH</sequence>
<evidence type="ECO:0000313" key="3">
    <source>
        <dbReference type="Proteomes" id="UP000029033"/>
    </source>
</evidence>
<proteinExistence type="predicted"/>
<dbReference type="EMBL" id="JGZO01000034">
    <property type="protein sequence ID" value="KFI90121.1"/>
    <property type="molecule type" value="Genomic_DNA"/>
</dbReference>
<reference evidence="2 3" key="1">
    <citation type="submission" date="2014-03" db="EMBL/GenBank/DDBJ databases">
        <title>Genomics of Bifidobacteria.</title>
        <authorList>
            <person name="Ventura M."/>
            <person name="Milani C."/>
            <person name="Lugli G.A."/>
        </authorList>
    </citation>
    <scope>NUCLEOTIDE SEQUENCE [LARGE SCALE GENOMIC DNA]</scope>
    <source>
        <strain evidence="2 3">LMG 21589</strain>
    </source>
</reference>
<dbReference type="PROSITE" id="PS00018">
    <property type="entry name" value="EF_HAND_1"/>
    <property type="match status" value="1"/>
</dbReference>
<dbReference type="Pfam" id="PF13416">
    <property type="entry name" value="SBP_bac_8"/>
    <property type="match status" value="1"/>
</dbReference>
<accession>A0A087D3M1</accession>
<name>A0A087D3M1_9BIFI</name>
<keyword evidence="3" id="KW-1185">Reference proteome</keyword>
<dbReference type="Gene3D" id="3.40.190.10">
    <property type="entry name" value="Periplasmic binding protein-like II"/>
    <property type="match status" value="1"/>
</dbReference>
<evidence type="ECO:0000256" key="1">
    <source>
        <dbReference type="SAM" id="SignalP"/>
    </source>
</evidence>
<dbReference type="AlphaFoldDB" id="A0A087D3M1"/>
<dbReference type="PROSITE" id="PS51257">
    <property type="entry name" value="PROKAR_LIPOPROTEIN"/>
    <property type="match status" value="1"/>
</dbReference>
<keyword evidence="1" id="KW-0732">Signal</keyword>
<comment type="caution">
    <text evidence="2">The sequence shown here is derived from an EMBL/GenBank/DDBJ whole genome shotgun (WGS) entry which is preliminary data.</text>
</comment>
<dbReference type="OrthoDB" id="9763054at2"/>
<dbReference type="InterPro" id="IPR050490">
    <property type="entry name" value="Bact_solute-bd_prot1"/>
</dbReference>
<dbReference type="eggNOG" id="COG1653">
    <property type="taxonomic scope" value="Bacteria"/>
</dbReference>
<feature type="signal peptide" evidence="1">
    <location>
        <begin position="1"/>
        <end position="22"/>
    </location>
</feature>
<gene>
    <name evidence="2" type="ORF">BSCA_0460</name>
</gene>
<dbReference type="InterPro" id="IPR018247">
    <property type="entry name" value="EF_Hand_1_Ca_BS"/>
</dbReference>
<dbReference type="PANTHER" id="PTHR43649">
    <property type="entry name" value="ARABINOSE-BINDING PROTEIN-RELATED"/>
    <property type="match status" value="1"/>
</dbReference>
<dbReference type="PANTHER" id="PTHR43649:SF17">
    <property type="entry name" value="ABC TRANSPORTER SOLUTE BINDING PROTEIN-SUGAR TRANSPORT"/>
    <property type="match status" value="1"/>
</dbReference>
<dbReference type="InterPro" id="IPR006059">
    <property type="entry name" value="SBP"/>
</dbReference>
<dbReference type="GeneID" id="85166891"/>
<dbReference type="RefSeq" id="WP_033519086.1">
    <property type="nucleotide sequence ID" value="NZ_CAUPKV010000019.1"/>
</dbReference>
<protein>
    <submittedName>
        <fullName evidence="2">Solute-binding protein ABC transporter (MalE family)</fullName>
    </submittedName>
</protein>
<dbReference type="Proteomes" id="UP000029033">
    <property type="component" value="Unassembled WGS sequence"/>
</dbReference>
<organism evidence="2 3">
    <name type="scientific">Bifidobacterium scardovii</name>
    <dbReference type="NCBI Taxonomy" id="158787"/>
    <lineage>
        <taxon>Bacteria</taxon>
        <taxon>Bacillati</taxon>
        <taxon>Actinomycetota</taxon>
        <taxon>Actinomycetes</taxon>
        <taxon>Bifidobacteriales</taxon>
        <taxon>Bifidobacteriaceae</taxon>
        <taxon>Bifidobacterium</taxon>
    </lineage>
</organism>
<dbReference type="SUPFAM" id="SSF53850">
    <property type="entry name" value="Periplasmic binding protein-like II"/>
    <property type="match status" value="1"/>
</dbReference>
<feature type="chain" id="PRO_5038770604" evidence="1">
    <location>
        <begin position="23"/>
        <end position="437"/>
    </location>
</feature>
<evidence type="ECO:0000313" key="2">
    <source>
        <dbReference type="EMBL" id="KFI90121.1"/>
    </source>
</evidence>